<comment type="caution">
    <text evidence="1">The sequence shown here is derived from an EMBL/GenBank/DDBJ whole genome shotgun (WGS) entry which is preliminary data.</text>
</comment>
<evidence type="ECO:0000313" key="1">
    <source>
        <dbReference type="EMBL" id="RZT87099.1"/>
    </source>
</evidence>
<protein>
    <submittedName>
        <fullName evidence="1">Uncharacterized protein</fullName>
    </submittedName>
</protein>
<dbReference type="OrthoDB" id="3575311at2"/>
<name>A0A4Q7V3D3_PSEST</name>
<sequence>MDSQYDTAPAANPGMIPAARTPVQGLESLPGGRGIADAERGRVLVRYARLMRSGRPEVCRPGRRELEGDPRIQAVGSDGKVIYPDRDAAESSARELEHLGSRPQRAYLCRRSKRGHFHLTTDLVVERRRESLGSVIPQQRSAG</sequence>
<dbReference type="EMBL" id="SHKL01000001">
    <property type="protein sequence ID" value="RZT87099.1"/>
    <property type="molecule type" value="Genomic_DNA"/>
</dbReference>
<accession>A0A4Q7V3D3</accession>
<dbReference type="RefSeq" id="WP_130291292.1">
    <property type="nucleotide sequence ID" value="NZ_SHKL01000001.1"/>
</dbReference>
<dbReference type="Proteomes" id="UP000291591">
    <property type="component" value="Unassembled WGS sequence"/>
</dbReference>
<reference evidence="1 2" key="1">
    <citation type="submission" date="2019-02" db="EMBL/GenBank/DDBJ databases">
        <title>Sequencing the genomes of 1000 actinobacteria strains.</title>
        <authorList>
            <person name="Klenk H.-P."/>
        </authorList>
    </citation>
    <scope>NUCLEOTIDE SEQUENCE [LARGE SCALE GENOMIC DNA]</scope>
    <source>
        <strain evidence="1 2">DSM 45779</strain>
    </source>
</reference>
<organism evidence="1 2">
    <name type="scientific">Pseudonocardia sediminis</name>
    <dbReference type="NCBI Taxonomy" id="1397368"/>
    <lineage>
        <taxon>Bacteria</taxon>
        <taxon>Bacillati</taxon>
        <taxon>Actinomycetota</taxon>
        <taxon>Actinomycetes</taxon>
        <taxon>Pseudonocardiales</taxon>
        <taxon>Pseudonocardiaceae</taxon>
        <taxon>Pseudonocardia</taxon>
    </lineage>
</organism>
<dbReference type="AlphaFoldDB" id="A0A4Q7V3D3"/>
<keyword evidence="2" id="KW-1185">Reference proteome</keyword>
<gene>
    <name evidence="1" type="ORF">EV383_4006</name>
</gene>
<evidence type="ECO:0000313" key="2">
    <source>
        <dbReference type="Proteomes" id="UP000291591"/>
    </source>
</evidence>
<proteinExistence type="predicted"/>